<accession>A0A2T5G763</accession>
<dbReference type="PROSITE" id="PS00211">
    <property type="entry name" value="ABC_TRANSPORTER_1"/>
    <property type="match status" value="1"/>
</dbReference>
<comment type="caution">
    <text evidence="4">The sequence shown here is derived from an EMBL/GenBank/DDBJ whole genome shotgun (WGS) entry which is preliminary data.</text>
</comment>
<dbReference type="EMBL" id="PEBW01000003">
    <property type="protein sequence ID" value="PTQ52008.1"/>
    <property type="molecule type" value="Genomic_DNA"/>
</dbReference>
<gene>
    <name evidence="4" type="ORF">BLITH_0975</name>
</gene>
<dbReference type="PANTHER" id="PTHR43582">
    <property type="entry name" value="LINEARMYCIN RESISTANCE ATP-BINDING PROTEIN LNRL"/>
    <property type="match status" value="1"/>
</dbReference>
<keyword evidence="1" id="KW-0547">Nucleotide-binding</keyword>
<dbReference type="SUPFAM" id="SSF52540">
    <property type="entry name" value="P-loop containing nucleoside triphosphate hydrolases"/>
    <property type="match status" value="1"/>
</dbReference>
<evidence type="ECO:0000256" key="2">
    <source>
        <dbReference type="ARBA" id="ARBA00022840"/>
    </source>
</evidence>
<dbReference type="InterPro" id="IPR003593">
    <property type="entry name" value="AAA+_ATPase"/>
</dbReference>
<dbReference type="InterPro" id="IPR003439">
    <property type="entry name" value="ABC_transporter-like_ATP-bd"/>
</dbReference>
<sequence>MPRQALSEAPPGSVILEIEHVTKRYGARIAVDDVSLRVSAGECLGFLGPNGAGKSTLLAAAAGIVRPDAGSIRIGNRDIWRSPREAKRLIGFVPQDVALYPTLTARENLAFWGSLAGIGDARTLRKRIAEVLELVGLEERDRDRVRNLSGGMKRRLNIAAALLHQPSLLFLDEPTVGIDPQSRRHILDTVRSLVRDKGLTVVYTSHYMEEVEDLCTRVAIVDRGKVLVVGTLDDVKRLAGEHETVELEVRGDARAARALLANHPAVLAVAEAIAETAAGGGGETGDADTLLVLRVERADHALPEILAALTSQLGGRVTLRALRVRRPDLETAFLALTGRTLRT</sequence>
<dbReference type="Gene3D" id="3.40.50.300">
    <property type="entry name" value="P-loop containing nucleotide triphosphate hydrolases"/>
    <property type="match status" value="1"/>
</dbReference>
<reference evidence="4 5" key="1">
    <citation type="submission" date="2017-08" db="EMBL/GenBank/DDBJ databases">
        <title>Burning lignite coal seam in the remote Altai Mountains harbors a hydrogen-driven thermophilic microbial community.</title>
        <authorList>
            <person name="Kadnikov V.V."/>
            <person name="Mardanov A.V."/>
            <person name="Ivasenko D."/>
            <person name="Beletsky A.V."/>
            <person name="Karnachuk O.V."/>
            <person name="Ravin N.V."/>
        </authorList>
    </citation>
    <scope>NUCLEOTIDE SEQUENCE [LARGE SCALE GENOMIC DNA]</scope>
    <source>
        <strain evidence="4">AL31</strain>
    </source>
</reference>
<keyword evidence="2 4" id="KW-0067">ATP-binding</keyword>
<dbReference type="InterPro" id="IPR027417">
    <property type="entry name" value="P-loop_NTPase"/>
</dbReference>
<dbReference type="GO" id="GO:0005524">
    <property type="term" value="F:ATP binding"/>
    <property type="evidence" value="ECO:0007669"/>
    <property type="project" value="UniProtKB-KW"/>
</dbReference>
<dbReference type="Pfam" id="PF00005">
    <property type="entry name" value="ABC_tran"/>
    <property type="match status" value="1"/>
</dbReference>
<dbReference type="InterPro" id="IPR017871">
    <property type="entry name" value="ABC_transporter-like_CS"/>
</dbReference>
<feature type="domain" description="ABC transporter" evidence="3">
    <location>
        <begin position="16"/>
        <end position="248"/>
    </location>
</feature>
<evidence type="ECO:0000313" key="4">
    <source>
        <dbReference type="EMBL" id="PTQ52008.1"/>
    </source>
</evidence>
<organism evidence="4 5">
    <name type="scientific">Brockia lithotrophica</name>
    <dbReference type="NCBI Taxonomy" id="933949"/>
    <lineage>
        <taxon>Bacteria</taxon>
        <taxon>Bacillati</taxon>
        <taxon>Bacillota</taxon>
        <taxon>Bacilli</taxon>
        <taxon>Bacillales</taxon>
        <taxon>Bacillales Family X. Incertae Sedis</taxon>
        <taxon>Brockia</taxon>
    </lineage>
</organism>
<dbReference type="AlphaFoldDB" id="A0A2T5G763"/>
<dbReference type="Proteomes" id="UP000244016">
    <property type="component" value="Unassembled WGS sequence"/>
</dbReference>
<dbReference type="PANTHER" id="PTHR43582:SF2">
    <property type="entry name" value="LINEARMYCIN RESISTANCE ATP-BINDING PROTEIN LNRL"/>
    <property type="match status" value="1"/>
</dbReference>
<proteinExistence type="predicted"/>
<evidence type="ECO:0000313" key="5">
    <source>
        <dbReference type="Proteomes" id="UP000244016"/>
    </source>
</evidence>
<dbReference type="SMART" id="SM00382">
    <property type="entry name" value="AAA"/>
    <property type="match status" value="1"/>
</dbReference>
<name>A0A2T5G763_9BACL</name>
<dbReference type="PROSITE" id="PS50893">
    <property type="entry name" value="ABC_TRANSPORTER_2"/>
    <property type="match status" value="1"/>
</dbReference>
<evidence type="ECO:0000256" key="1">
    <source>
        <dbReference type="ARBA" id="ARBA00022741"/>
    </source>
</evidence>
<dbReference type="GO" id="GO:0016887">
    <property type="term" value="F:ATP hydrolysis activity"/>
    <property type="evidence" value="ECO:0007669"/>
    <property type="project" value="InterPro"/>
</dbReference>
<evidence type="ECO:0000259" key="3">
    <source>
        <dbReference type="PROSITE" id="PS50893"/>
    </source>
</evidence>
<protein>
    <submittedName>
        <fullName evidence="4">ABC transporter, ATP-binding protein</fullName>
    </submittedName>
</protein>